<name>A0ACC2MD57_PERAE</name>
<dbReference type="EMBL" id="CM056810">
    <property type="protein sequence ID" value="KAJ8643630.1"/>
    <property type="molecule type" value="Genomic_DNA"/>
</dbReference>
<evidence type="ECO:0000313" key="1">
    <source>
        <dbReference type="EMBL" id="KAJ8643630.1"/>
    </source>
</evidence>
<organism evidence="1 2">
    <name type="scientific">Persea americana</name>
    <name type="common">Avocado</name>
    <dbReference type="NCBI Taxonomy" id="3435"/>
    <lineage>
        <taxon>Eukaryota</taxon>
        <taxon>Viridiplantae</taxon>
        <taxon>Streptophyta</taxon>
        <taxon>Embryophyta</taxon>
        <taxon>Tracheophyta</taxon>
        <taxon>Spermatophyta</taxon>
        <taxon>Magnoliopsida</taxon>
        <taxon>Magnoliidae</taxon>
        <taxon>Laurales</taxon>
        <taxon>Lauraceae</taxon>
        <taxon>Persea</taxon>
    </lineage>
</organism>
<protein>
    <submittedName>
        <fullName evidence="1">Uncharacterized protein</fullName>
    </submittedName>
</protein>
<comment type="caution">
    <text evidence="1">The sequence shown here is derived from an EMBL/GenBank/DDBJ whole genome shotgun (WGS) entry which is preliminary data.</text>
</comment>
<keyword evidence="2" id="KW-1185">Reference proteome</keyword>
<dbReference type="Proteomes" id="UP001234297">
    <property type="component" value="Chromosome 2"/>
</dbReference>
<accession>A0ACC2MD57</accession>
<reference evidence="1 2" key="1">
    <citation type="journal article" date="2022" name="Hortic Res">
        <title>A haplotype resolved chromosomal level avocado genome allows analysis of novel avocado genes.</title>
        <authorList>
            <person name="Nath O."/>
            <person name="Fletcher S.J."/>
            <person name="Hayward A."/>
            <person name="Shaw L.M."/>
            <person name="Masouleh A.K."/>
            <person name="Furtado A."/>
            <person name="Henry R.J."/>
            <person name="Mitter N."/>
        </authorList>
    </citation>
    <scope>NUCLEOTIDE SEQUENCE [LARGE SCALE GENOMIC DNA]</scope>
    <source>
        <strain evidence="2">cv. Hass</strain>
    </source>
</reference>
<proteinExistence type="predicted"/>
<sequence length="308" mass="35110">MEMEMDGEETNGRRDDGVTAVFRGTEYSSLHASVALALWPGAIFLTPSLILTALFFFPSRLSLSILALLVFLMVIPLNDKNKWGQELARYICKYFCGYFPVAVHVEDIKAFDPNQAYVFGYEPHSILAIGVVALVNFTGFMPLPKIKVLGCSAVFYTPILRQVWTWLGLVPATRKNFVSYLAAGYSCIIVPGGTREIFHMEHDSEVAFLKARKGFVRIAMEMGRPLVPVFCYGQRNVYKWWKPSGKLVAKIPRIIKFPPIIFWGIFGSPIPYDIRCILWWVDPSSLRKIHWPLQERWMKFTSSLLQPS</sequence>
<gene>
    <name evidence="1" type="ORF">MRB53_005378</name>
</gene>
<evidence type="ECO:0000313" key="2">
    <source>
        <dbReference type="Proteomes" id="UP001234297"/>
    </source>
</evidence>